<evidence type="ECO:0000313" key="2">
    <source>
        <dbReference type="EMBL" id="HER96402.1"/>
    </source>
</evidence>
<dbReference type="Gene3D" id="3.40.50.2000">
    <property type="entry name" value="Glycogen Phosphorylase B"/>
    <property type="match status" value="2"/>
</dbReference>
<organism evidence="2">
    <name type="scientific">Rhodothermus marinus</name>
    <name type="common">Rhodothermus obamensis</name>
    <dbReference type="NCBI Taxonomy" id="29549"/>
    <lineage>
        <taxon>Bacteria</taxon>
        <taxon>Pseudomonadati</taxon>
        <taxon>Rhodothermota</taxon>
        <taxon>Rhodothermia</taxon>
        <taxon>Rhodothermales</taxon>
        <taxon>Rhodothermaceae</taxon>
        <taxon>Rhodothermus</taxon>
    </lineage>
</organism>
<name>A0A7V2B162_RHOMR</name>
<gene>
    <name evidence="2" type="ORF">ENO59_07780</name>
</gene>
<evidence type="ECO:0008006" key="3">
    <source>
        <dbReference type="Google" id="ProtNLM"/>
    </source>
</evidence>
<evidence type="ECO:0000256" key="1">
    <source>
        <dbReference type="SAM" id="Coils"/>
    </source>
</evidence>
<protein>
    <recommendedName>
        <fullName evidence="3">Glycosyltransferase</fullName>
    </recommendedName>
</protein>
<sequence length="394" mass="44960">MDRARKNAPQGSLIVFVQPFGLRDSSGGGRILRALLEKAPVPFLSICTSVRPPAPPPFGQEVHVPPRPFFRRLEATRFARYLHWVAEWRRAVFEQALERVILEAGATAIHAIPHGADFWYAYQIAERHGLPYVLNVHDDLRYNLAGHPKLHFLMERLSYVWQRATARIVISEAMGEAYSQWFGRLPYEVITDGLPDALPEGPRPHPENRAVVYFMGALHLSYHANFRVLAKALDQLQARRPGWQIALVTRGSRLPAYPRRVQTQELPYAPEAEVARDLDRVDLLYLPLPFGEQYAPFTRYSLSTKLVTYLGSGLPILYHGPADAAVARLLSRYEAAVQVHSLEAARLEQAIEQALQERARLVEGALRLARERFLLSDQRERFWQLLLSVERVWA</sequence>
<comment type="caution">
    <text evidence="2">The sequence shown here is derived from an EMBL/GenBank/DDBJ whole genome shotgun (WGS) entry which is preliminary data.</text>
</comment>
<accession>A0A7V2B162</accession>
<proteinExistence type="predicted"/>
<dbReference type="EMBL" id="DSGB01000005">
    <property type="protein sequence ID" value="HER96402.1"/>
    <property type="molecule type" value="Genomic_DNA"/>
</dbReference>
<feature type="coiled-coil region" evidence="1">
    <location>
        <begin position="330"/>
        <end position="364"/>
    </location>
</feature>
<reference evidence="2" key="1">
    <citation type="journal article" date="2020" name="mSystems">
        <title>Genome- and Community-Level Interaction Insights into Carbon Utilization and Element Cycling Functions of Hydrothermarchaeota in Hydrothermal Sediment.</title>
        <authorList>
            <person name="Zhou Z."/>
            <person name="Liu Y."/>
            <person name="Xu W."/>
            <person name="Pan J."/>
            <person name="Luo Z.H."/>
            <person name="Li M."/>
        </authorList>
    </citation>
    <scope>NUCLEOTIDE SEQUENCE [LARGE SCALE GENOMIC DNA]</scope>
    <source>
        <strain evidence="2">SpSt-143</strain>
    </source>
</reference>
<keyword evidence="1" id="KW-0175">Coiled coil</keyword>
<dbReference type="SUPFAM" id="SSF53756">
    <property type="entry name" value="UDP-Glycosyltransferase/glycogen phosphorylase"/>
    <property type="match status" value="1"/>
</dbReference>
<dbReference type="AlphaFoldDB" id="A0A7V2B162"/>